<evidence type="ECO:0000256" key="2">
    <source>
        <dbReference type="ARBA" id="ARBA00023125"/>
    </source>
</evidence>
<dbReference type="AlphaFoldDB" id="A0A2Z5Y415"/>
<accession>A0A2Z5Y415</accession>
<sequence>MATITDIAKKAGVSISTVSRVLNYDSNLSVTEETKRKIFELAEELNYTKYKIKNKNKLIKAQVASFSKQEKVIGIIPWRSADEELDDLYYMAIRLGVEKQAAELGYNVVKLSQINEQHVHELAGLLAIGKFTQEKLEEFHQFHPNVCVIGSNFPLNDYDSVNTDFNQATELAINHLLHLGHKNIALIGAEESHNMHGYRDYKTPTVNTYIDMMQHYQLFNKKFFILKKNSRLDVHVGEQLTEMALKQWKHTLPTAILAVNDAVAIGVMHTLAAHHIRIPETISVMGINDLAISQYISPALSTVRVFTEEMGKTGVELLHQRITRSEIARRVFLSTELVVRHSTSSPRKKF</sequence>
<gene>
    <name evidence="5" type="ORF">DAT561_1489</name>
</gene>
<dbReference type="RefSeq" id="WP_015695390.1">
    <property type="nucleotide sequence ID" value="NZ_AP018492.1"/>
</dbReference>
<organism evidence="5 6">
    <name type="scientific">Melissococcus plutonius</name>
    <dbReference type="NCBI Taxonomy" id="33970"/>
    <lineage>
        <taxon>Bacteria</taxon>
        <taxon>Bacillati</taxon>
        <taxon>Bacillota</taxon>
        <taxon>Bacilli</taxon>
        <taxon>Lactobacillales</taxon>
        <taxon>Enterococcaceae</taxon>
        <taxon>Melissococcus</taxon>
    </lineage>
</organism>
<dbReference type="SUPFAM" id="SSF47413">
    <property type="entry name" value="lambda repressor-like DNA-binding domains"/>
    <property type="match status" value="1"/>
</dbReference>
<keyword evidence="3" id="KW-0804">Transcription</keyword>
<dbReference type="PANTHER" id="PTHR30146:SF149">
    <property type="entry name" value="HTH-TYPE TRANSCRIPTIONAL REGULATOR EBGR"/>
    <property type="match status" value="1"/>
</dbReference>
<dbReference type="PANTHER" id="PTHR30146">
    <property type="entry name" value="LACI-RELATED TRANSCRIPTIONAL REPRESSOR"/>
    <property type="match status" value="1"/>
</dbReference>
<proteinExistence type="predicted"/>
<dbReference type="EMBL" id="AP018492">
    <property type="protein sequence ID" value="BBC61586.1"/>
    <property type="molecule type" value="Genomic_DNA"/>
</dbReference>
<name>A0A2Z5Y415_9ENTE</name>
<dbReference type="InterPro" id="IPR010982">
    <property type="entry name" value="Lambda_DNA-bd_dom_sf"/>
</dbReference>
<keyword evidence="2" id="KW-0238">DNA-binding</keyword>
<dbReference type="Gene3D" id="1.10.260.40">
    <property type="entry name" value="lambda repressor-like DNA-binding domains"/>
    <property type="match status" value="1"/>
</dbReference>
<evidence type="ECO:0000256" key="3">
    <source>
        <dbReference type="ARBA" id="ARBA00023163"/>
    </source>
</evidence>
<feature type="domain" description="HTH lacI-type" evidence="4">
    <location>
        <begin position="2"/>
        <end position="48"/>
    </location>
</feature>
<dbReference type="PROSITE" id="PS00356">
    <property type="entry name" value="HTH_LACI_1"/>
    <property type="match status" value="1"/>
</dbReference>
<dbReference type="GeneID" id="57044018"/>
<reference evidence="5 6" key="1">
    <citation type="submission" date="2018-01" db="EMBL/GenBank/DDBJ databases">
        <title>Whole genome sequence of Melissococcus plutonius DAT561.</title>
        <authorList>
            <person name="Okumura K."/>
            <person name="Takamatsu D."/>
            <person name="Okura M."/>
        </authorList>
    </citation>
    <scope>NUCLEOTIDE SEQUENCE [LARGE SCALE GENOMIC DNA]</scope>
    <source>
        <strain evidence="5 6">DAT561</strain>
    </source>
</reference>
<dbReference type="CDD" id="cd01544">
    <property type="entry name" value="PBP1_GalR"/>
    <property type="match status" value="1"/>
</dbReference>
<dbReference type="SMART" id="SM00354">
    <property type="entry name" value="HTH_LACI"/>
    <property type="match status" value="1"/>
</dbReference>
<dbReference type="PROSITE" id="PS50932">
    <property type="entry name" value="HTH_LACI_2"/>
    <property type="match status" value="1"/>
</dbReference>
<dbReference type="Proteomes" id="UP000269226">
    <property type="component" value="Chromosome"/>
</dbReference>
<dbReference type="SUPFAM" id="SSF53822">
    <property type="entry name" value="Periplasmic binding protein-like I"/>
    <property type="match status" value="1"/>
</dbReference>
<dbReference type="Gene3D" id="3.40.50.2300">
    <property type="match status" value="2"/>
</dbReference>
<evidence type="ECO:0000259" key="4">
    <source>
        <dbReference type="PROSITE" id="PS50932"/>
    </source>
</evidence>
<dbReference type="Pfam" id="PF13377">
    <property type="entry name" value="Peripla_BP_3"/>
    <property type="match status" value="1"/>
</dbReference>
<dbReference type="GO" id="GO:0000976">
    <property type="term" value="F:transcription cis-regulatory region binding"/>
    <property type="evidence" value="ECO:0007669"/>
    <property type="project" value="TreeGrafter"/>
</dbReference>
<dbReference type="Pfam" id="PF00356">
    <property type="entry name" value="LacI"/>
    <property type="match status" value="1"/>
</dbReference>
<dbReference type="InterPro" id="IPR028082">
    <property type="entry name" value="Peripla_BP_I"/>
</dbReference>
<evidence type="ECO:0000256" key="1">
    <source>
        <dbReference type="ARBA" id="ARBA00023015"/>
    </source>
</evidence>
<dbReference type="PRINTS" id="PR00036">
    <property type="entry name" value="HTHLACI"/>
</dbReference>
<keyword evidence="1" id="KW-0805">Transcription regulation</keyword>
<dbReference type="GO" id="GO:0003700">
    <property type="term" value="F:DNA-binding transcription factor activity"/>
    <property type="evidence" value="ECO:0007669"/>
    <property type="project" value="TreeGrafter"/>
</dbReference>
<dbReference type="InterPro" id="IPR046335">
    <property type="entry name" value="LacI/GalR-like_sensor"/>
</dbReference>
<evidence type="ECO:0000313" key="6">
    <source>
        <dbReference type="Proteomes" id="UP000269226"/>
    </source>
</evidence>
<dbReference type="InterPro" id="IPR000843">
    <property type="entry name" value="HTH_LacI"/>
</dbReference>
<protein>
    <submittedName>
        <fullName evidence="5">Galactose operon repressor, GalR-LacI family of transcriptional regulators</fullName>
    </submittedName>
</protein>
<dbReference type="CDD" id="cd01392">
    <property type="entry name" value="HTH_LacI"/>
    <property type="match status" value="1"/>
</dbReference>
<evidence type="ECO:0000313" key="5">
    <source>
        <dbReference type="EMBL" id="BBC61586.1"/>
    </source>
</evidence>